<protein>
    <recommendedName>
        <fullName evidence="7">Peptidase S51</fullName>
    </recommendedName>
</protein>
<dbReference type="EMBL" id="NAPY01000014">
    <property type="protein sequence ID" value="MUL36842.1"/>
    <property type="molecule type" value="Genomic_DNA"/>
</dbReference>
<sequence>MKAKAQSNNSMDVRAKQRLCYLACPSNSELRGGGFAPRHLNRWQHLLVLYDQPISYLYVYEVRHLMRRLMFYGDQAIAANQQIDQYLLKLLGTTAARIGYISSSSDPTRQYFILKRQYYQQYDLKLLLYVELDVEYNPDLVDQLFACDAIHLSGGNTYYFLYWLQQRGLMKRLQHYANHEGVLIGVSAGAIILTPDITSAQLCGDVPYAPLTICQGLELVDFAFVPHVQDTPEDYIRMQAYANQQQRVLYGCHDGDGVVVAGETVTLVGNVMRMTQTSA</sequence>
<evidence type="ECO:0000256" key="2">
    <source>
        <dbReference type="ARBA" id="ARBA00022670"/>
    </source>
</evidence>
<organism evidence="5 6">
    <name type="scientific">Gloeocapsopsis dulcis AAB1 = 1H9</name>
    <dbReference type="NCBI Taxonomy" id="1433147"/>
    <lineage>
        <taxon>Bacteria</taxon>
        <taxon>Bacillati</taxon>
        <taxon>Cyanobacteriota</taxon>
        <taxon>Cyanophyceae</taxon>
        <taxon>Oscillatoriophycideae</taxon>
        <taxon>Chroococcales</taxon>
        <taxon>Chroococcaceae</taxon>
        <taxon>Gloeocapsopsis</taxon>
        <taxon>Gloeocapsopsis dulcis</taxon>
    </lineage>
</organism>
<reference evidence="5 6" key="1">
    <citation type="journal article" date="2019" name="Front. Microbiol.">
        <title>Genomic Features for Desiccation Tolerance and Sugar Biosynthesis in the Extremophile Gloeocapsopsis sp. UTEX B3054.</title>
        <authorList>
            <person name="Urrejola C."/>
            <person name="Alcorta J."/>
            <person name="Salas L."/>
            <person name="Vasquez M."/>
            <person name="Polz M.F."/>
            <person name="Vicuna R."/>
            <person name="Diez B."/>
        </authorList>
    </citation>
    <scope>NUCLEOTIDE SEQUENCE [LARGE SCALE GENOMIC DNA]</scope>
    <source>
        <strain evidence="5 6">1H9</strain>
    </source>
</reference>
<gene>
    <name evidence="5" type="ORF">BWI75_10910</name>
</gene>
<dbReference type="Pfam" id="PF03575">
    <property type="entry name" value="Peptidase_S51"/>
    <property type="match status" value="1"/>
</dbReference>
<dbReference type="AlphaFoldDB" id="A0A6N8FW59"/>
<evidence type="ECO:0000256" key="4">
    <source>
        <dbReference type="ARBA" id="ARBA00022825"/>
    </source>
</evidence>
<comment type="caution">
    <text evidence="5">The sequence shown here is derived from an EMBL/GenBank/DDBJ whole genome shotgun (WGS) entry which is preliminary data.</text>
</comment>
<evidence type="ECO:0000313" key="6">
    <source>
        <dbReference type="Proteomes" id="UP000441797"/>
    </source>
</evidence>
<accession>A0A6N8FW59</accession>
<keyword evidence="2" id="KW-0645">Protease</keyword>
<evidence type="ECO:0000313" key="5">
    <source>
        <dbReference type="EMBL" id="MUL36842.1"/>
    </source>
</evidence>
<evidence type="ECO:0000256" key="3">
    <source>
        <dbReference type="ARBA" id="ARBA00022801"/>
    </source>
</evidence>
<evidence type="ECO:0000256" key="1">
    <source>
        <dbReference type="ARBA" id="ARBA00006534"/>
    </source>
</evidence>
<dbReference type="GO" id="GO:0006508">
    <property type="term" value="P:proteolysis"/>
    <property type="evidence" value="ECO:0007669"/>
    <property type="project" value="UniProtKB-KW"/>
</dbReference>
<proteinExistence type="inferred from homology"/>
<dbReference type="RefSeq" id="WP_105217834.1">
    <property type="nucleotide sequence ID" value="NZ_NAPY01000014.1"/>
</dbReference>
<dbReference type="Gene3D" id="3.40.50.880">
    <property type="match status" value="1"/>
</dbReference>
<dbReference type="PANTHER" id="PTHR20842:SF0">
    <property type="entry name" value="ALPHA-ASPARTYL DIPEPTIDASE"/>
    <property type="match status" value="1"/>
</dbReference>
<dbReference type="GO" id="GO:0008236">
    <property type="term" value="F:serine-type peptidase activity"/>
    <property type="evidence" value="ECO:0007669"/>
    <property type="project" value="UniProtKB-KW"/>
</dbReference>
<keyword evidence="3" id="KW-0378">Hydrolase</keyword>
<keyword evidence="6" id="KW-1185">Reference proteome</keyword>
<comment type="similarity">
    <text evidence="1">Belongs to the peptidase S51 family.</text>
</comment>
<dbReference type="InterPro" id="IPR029062">
    <property type="entry name" value="Class_I_gatase-like"/>
</dbReference>
<dbReference type="InterPro" id="IPR005320">
    <property type="entry name" value="Peptidase_S51"/>
</dbReference>
<dbReference type="Proteomes" id="UP000441797">
    <property type="component" value="Unassembled WGS sequence"/>
</dbReference>
<name>A0A6N8FW59_9CHRO</name>
<evidence type="ECO:0008006" key="7">
    <source>
        <dbReference type="Google" id="ProtNLM"/>
    </source>
</evidence>
<dbReference type="PANTHER" id="PTHR20842">
    <property type="entry name" value="PROTEASE S51 ALPHA-ASPARTYL DIPEPTIDASE"/>
    <property type="match status" value="1"/>
</dbReference>
<keyword evidence="4" id="KW-0720">Serine protease</keyword>
<dbReference type="SUPFAM" id="SSF52317">
    <property type="entry name" value="Class I glutamine amidotransferase-like"/>
    <property type="match status" value="1"/>
</dbReference>